<evidence type="ECO:0000256" key="1">
    <source>
        <dbReference type="SAM" id="MobiDB-lite"/>
    </source>
</evidence>
<dbReference type="AlphaFoldDB" id="A0A9P6GS55"/>
<keyword evidence="3" id="KW-1185">Reference proteome</keyword>
<dbReference type="EMBL" id="WJXW01000001">
    <property type="protein sequence ID" value="KAF9740523.1"/>
    <property type="molecule type" value="Genomic_DNA"/>
</dbReference>
<feature type="region of interest" description="Disordered" evidence="1">
    <location>
        <begin position="49"/>
        <end position="145"/>
    </location>
</feature>
<feature type="region of interest" description="Disordered" evidence="1">
    <location>
        <begin position="265"/>
        <end position="302"/>
    </location>
</feature>
<accession>A0A9P6GS55</accession>
<comment type="caution">
    <text evidence="2">The sequence shown here is derived from an EMBL/GenBank/DDBJ whole genome shotgun (WGS) entry which is preliminary data.</text>
</comment>
<name>A0A9P6GS55_9PLEO</name>
<evidence type="ECO:0000313" key="2">
    <source>
        <dbReference type="EMBL" id="KAF9740523.1"/>
    </source>
</evidence>
<dbReference type="OrthoDB" id="3692823at2759"/>
<evidence type="ECO:0000313" key="3">
    <source>
        <dbReference type="Proteomes" id="UP000756921"/>
    </source>
</evidence>
<gene>
    <name evidence="2" type="ORF">PMIN01_00062</name>
</gene>
<proteinExistence type="predicted"/>
<sequence>MAPFNPNKHHRSILLPAGLPPGYPPGEEDQDRAMEASWLQVLDDFQDSPGYQLLFSDGGSKPPRPNKGNPVTSAPASNQHAHERSEASSPNSDTTIKLGDVLESGGIACTPTRPEPQPDRSTSPVEKTECTLVPQPRPHALVFDPAPRPVSVAAQSLPGTPQKNRIASRTAVSTPRSYAAALCSIPESDFESSSSDAVGVSEMASPLKNPPVGDTMGRFHLASPAQTTPPARAPHHLRRTSSKFAFVPVLPSPLGPRQYTNDLSSDVSGLVTPVPKTAPSPTTRSARRASINATASAPGSAVPCAWTRSTPGLGIYAPFDTSPASDPFVERSIPGPPTSVGFAPIPSSTQVPNTPAGFTPLGPKPGTPTTRHFARPSANADALRHPVTGLYPLQTPVSFPLPSLAANLGVTAPPVSPTRFAARMEWFDRNSTRMVATGRAFALAKEKYDNSGQPADCTAMLAAQKAMLEAWDGDALQLERRELTMPAGMHALRAEHAQDGMGGEEGKILGGDMAILERISANMQGWEGQGAPADELDEADG</sequence>
<feature type="region of interest" description="Disordered" evidence="1">
    <location>
        <begin position="1"/>
        <end position="35"/>
    </location>
</feature>
<organism evidence="2 3">
    <name type="scientific">Paraphaeosphaeria minitans</name>
    <dbReference type="NCBI Taxonomy" id="565426"/>
    <lineage>
        <taxon>Eukaryota</taxon>
        <taxon>Fungi</taxon>
        <taxon>Dikarya</taxon>
        <taxon>Ascomycota</taxon>
        <taxon>Pezizomycotina</taxon>
        <taxon>Dothideomycetes</taxon>
        <taxon>Pleosporomycetidae</taxon>
        <taxon>Pleosporales</taxon>
        <taxon>Massarineae</taxon>
        <taxon>Didymosphaeriaceae</taxon>
        <taxon>Paraphaeosphaeria</taxon>
    </lineage>
</organism>
<reference evidence="2" key="1">
    <citation type="journal article" date="2020" name="Mol. Plant Microbe Interact.">
        <title>Genome Sequence of the Biocontrol Agent Coniothyrium minitans strain Conio (IMI 134523).</title>
        <authorList>
            <person name="Patel D."/>
            <person name="Shittu T.A."/>
            <person name="Baroncelli R."/>
            <person name="Muthumeenakshi S."/>
            <person name="Osborne T.H."/>
            <person name="Janganan T.K."/>
            <person name="Sreenivasaprasad S."/>
        </authorList>
    </citation>
    <scope>NUCLEOTIDE SEQUENCE</scope>
    <source>
        <strain evidence="2">Conio</strain>
    </source>
</reference>
<dbReference type="Proteomes" id="UP000756921">
    <property type="component" value="Unassembled WGS sequence"/>
</dbReference>
<feature type="compositionally biased region" description="Polar residues" evidence="1">
    <location>
        <begin position="69"/>
        <end position="79"/>
    </location>
</feature>
<protein>
    <submittedName>
        <fullName evidence="2">Uncharacterized protein</fullName>
    </submittedName>
</protein>